<feature type="compositionally biased region" description="Polar residues" evidence="1">
    <location>
        <begin position="67"/>
        <end position="77"/>
    </location>
</feature>
<dbReference type="AlphaFoldDB" id="A0A2U1N7D7"/>
<comment type="caution">
    <text evidence="2">The sequence shown here is derived from an EMBL/GenBank/DDBJ whole genome shotgun (WGS) entry which is preliminary data.</text>
</comment>
<organism evidence="2 3">
    <name type="scientific">Artemisia annua</name>
    <name type="common">Sweet wormwood</name>
    <dbReference type="NCBI Taxonomy" id="35608"/>
    <lineage>
        <taxon>Eukaryota</taxon>
        <taxon>Viridiplantae</taxon>
        <taxon>Streptophyta</taxon>
        <taxon>Embryophyta</taxon>
        <taxon>Tracheophyta</taxon>
        <taxon>Spermatophyta</taxon>
        <taxon>Magnoliopsida</taxon>
        <taxon>eudicotyledons</taxon>
        <taxon>Gunneridae</taxon>
        <taxon>Pentapetalae</taxon>
        <taxon>asterids</taxon>
        <taxon>campanulids</taxon>
        <taxon>Asterales</taxon>
        <taxon>Asteraceae</taxon>
        <taxon>Asteroideae</taxon>
        <taxon>Anthemideae</taxon>
        <taxon>Artemisiinae</taxon>
        <taxon>Artemisia</taxon>
    </lineage>
</organism>
<accession>A0A2U1N7D7</accession>
<gene>
    <name evidence="2" type="ORF">CTI12_AA298440</name>
</gene>
<evidence type="ECO:0000313" key="2">
    <source>
        <dbReference type="EMBL" id="PWA69401.1"/>
    </source>
</evidence>
<name>A0A2U1N7D7_ARTAN</name>
<dbReference type="Proteomes" id="UP000245207">
    <property type="component" value="Unassembled WGS sequence"/>
</dbReference>
<dbReference type="EMBL" id="PKPP01003446">
    <property type="protein sequence ID" value="PWA69401.1"/>
    <property type="molecule type" value="Genomic_DNA"/>
</dbReference>
<reference evidence="2 3" key="1">
    <citation type="journal article" date="2018" name="Mol. Plant">
        <title>The genome of Artemisia annua provides insight into the evolution of Asteraceae family and artemisinin biosynthesis.</title>
        <authorList>
            <person name="Shen Q."/>
            <person name="Zhang L."/>
            <person name="Liao Z."/>
            <person name="Wang S."/>
            <person name="Yan T."/>
            <person name="Shi P."/>
            <person name="Liu M."/>
            <person name="Fu X."/>
            <person name="Pan Q."/>
            <person name="Wang Y."/>
            <person name="Lv Z."/>
            <person name="Lu X."/>
            <person name="Zhang F."/>
            <person name="Jiang W."/>
            <person name="Ma Y."/>
            <person name="Chen M."/>
            <person name="Hao X."/>
            <person name="Li L."/>
            <person name="Tang Y."/>
            <person name="Lv G."/>
            <person name="Zhou Y."/>
            <person name="Sun X."/>
            <person name="Brodelius P.E."/>
            <person name="Rose J.K.C."/>
            <person name="Tang K."/>
        </authorList>
    </citation>
    <scope>NUCLEOTIDE SEQUENCE [LARGE SCALE GENOMIC DNA]</scope>
    <source>
        <strain evidence="3">cv. Huhao1</strain>
        <tissue evidence="2">Leaf</tissue>
    </source>
</reference>
<sequence length="126" mass="13867">MIRGSNFILVLHHNYGRNISRGATSKTKAATVIPPQRKHVTTMIYQAVASTAKNMKDKSKVTPTDHGATSKTNGTTVIPPQRKHVTTMMFQRNVKAVASTSKNMKDKIKITPADYGVKEASLTPWC</sequence>
<evidence type="ECO:0000256" key="1">
    <source>
        <dbReference type="SAM" id="MobiDB-lite"/>
    </source>
</evidence>
<evidence type="ECO:0000313" key="3">
    <source>
        <dbReference type="Proteomes" id="UP000245207"/>
    </source>
</evidence>
<feature type="region of interest" description="Disordered" evidence="1">
    <location>
        <begin position="55"/>
        <end position="77"/>
    </location>
</feature>
<dbReference type="OrthoDB" id="1807453at2759"/>
<protein>
    <submittedName>
        <fullName evidence="2">Uncharacterized protein</fullName>
    </submittedName>
</protein>
<proteinExistence type="predicted"/>
<keyword evidence="3" id="KW-1185">Reference proteome</keyword>